<evidence type="ECO:0000256" key="9">
    <source>
        <dbReference type="RuleBase" id="RU363032"/>
    </source>
</evidence>
<keyword evidence="2 9" id="KW-0813">Transport</keyword>
<dbReference type="Pfam" id="PF12911">
    <property type="entry name" value="OppC_N"/>
    <property type="match status" value="1"/>
</dbReference>
<dbReference type="InterPro" id="IPR050366">
    <property type="entry name" value="BP-dependent_transpt_permease"/>
</dbReference>
<evidence type="ECO:0000256" key="6">
    <source>
        <dbReference type="ARBA" id="ARBA00022927"/>
    </source>
</evidence>
<name>A0A1M6Q241_9PROT</name>
<feature type="transmembrane region" description="Helical" evidence="9">
    <location>
        <begin position="142"/>
        <end position="167"/>
    </location>
</feature>
<evidence type="ECO:0000256" key="3">
    <source>
        <dbReference type="ARBA" id="ARBA00022475"/>
    </source>
</evidence>
<dbReference type="GO" id="GO:0055085">
    <property type="term" value="P:transmembrane transport"/>
    <property type="evidence" value="ECO:0007669"/>
    <property type="project" value="InterPro"/>
</dbReference>
<dbReference type="SUPFAM" id="SSF161098">
    <property type="entry name" value="MetI-like"/>
    <property type="match status" value="1"/>
</dbReference>
<dbReference type="RefSeq" id="WP_245818400.1">
    <property type="nucleotide sequence ID" value="NZ_FQZF01000033.1"/>
</dbReference>
<dbReference type="InterPro" id="IPR000515">
    <property type="entry name" value="MetI-like"/>
</dbReference>
<proteinExistence type="inferred from homology"/>
<keyword evidence="4 9" id="KW-0812">Transmembrane</keyword>
<feature type="transmembrane region" description="Helical" evidence="9">
    <location>
        <begin position="307"/>
        <end position="329"/>
    </location>
</feature>
<evidence type="ECO:0000256" key="8">
    <source>
        <dbReference type="ARBA" id="ARBA00023136"/>
    </source>
</evidence>
<comment type="similarity">
    <text evidence="9">Belongs to the binding-protein-dependent transport system permease family.</text>
</comment>
<dbReference type="CDD" id="cd06261">
    <property type="entry name" value="TM_PBP2"/>
    <property type="match status" value="1"/>
</dbReference>
<keyword evidence="7 9" id="KW-1133">Transmembrane helix</keyword>
<evidence type="ECO:0000313" key="12">
    <source>
        <dbReference type="EMBL" id="SHK14253.1"/>
    </source>
</evidence>
<evidence type="ECO:0000313" key="13">
    <source>
        <dbReference type="Proteomes" id="UP000184387"/>
    </source>
</evidence>
<feature type="transmembrane region" description="Helical" evidence="9">
    <location>
        <begin position="205"/>
        <end position="222"/>
    </location>
</feature>
<keyword evidence="3" id="KW-1003">Cell membrane</keyword>
<evidence type="ECO:0000256" key="7">
    <source>
        <dbReference type="ARBA" id="ARBA00022989"/>
    </source>
</evidence>
<evidence type="ECO:0000256" key="4">
    <source>
        <dbReference type="ARBA" id="ARBA00022692"/>
    </source>
</evidence>
<dbReference type="STRING" id="198092.SAMN02745194_04284"/>
<dbReference type="GO" id="GO:0015031">
    <property type="term" value="P:protein transport"/>
    <property type="evidence" value="ECO:0007669"/>
    <property type="project" value="UniProtKB-KW"/>
</dbReference>
<evidence type="ECO:0000256" key="5">
    <source>
        <dbReference type="ARBA" id="ARBA00022856"/>
    </source>
</evidence>
<dbReference type="PROSITE" id="PS50928">
    <property type="entry name" value="ABC_TM1"/>
    <property type="match status" value="1"/>
</dbReference>
<evidence type="ECO:0000256" key="1">
    <source>
        <dbReference type="ARBA" id="ARBA00004651"/>
    </source>
</evidence>
<protein>
    <submittedName>
        <fullName evidence="12">Peptide/nickel transport system permease protein</fullName>
    </submittedName>
</protein>
<feature type="region of interest" description="Disordered" evidence="10">
    <location>
        <begin position="1"/>
        <end position="47"/>
    </location>
</feature>
<dbReference type="EMBL" id="FQZF01000033">
    <property type="protein sequence ID" value="SHK14253.1"/>
    <property type="molecule type" value="Genomic_DNA"/>
</dbReference>
<dbReference type="Proteomes" id="UP000184387">
    <property type="component" value="Unassembled WGS sequence"/>
</dbReference>
<dbReference type="PANTHER" id="PTHR43386">
    <property type="entry name" value="OLIGOPEPTIDE TRANSPORT SYSTEM PERMEASE PROTEIN APPC"/>
    <property type="match status" value="1"/>
</dbReference>
<feature type="transmembrane region" description="Helical" evidence="9">
    <location>
        <begin position="179"/>
        <end position="199"/>
    </location>
</feature>
<feature type="transmembrane region" description="Helical" evidence="9">
    <location>
        <begin position="79"/>
        <end position="101"/>
    </location>
</feature>
<sequence>MSAGPTPGSPMADAATATAAVEPIPPDAVPEAAGAPSPRGPGGVPRRREWLLTDAPASRSQAAWGRRYQAWLAFRRNPLATVGLAVILVMLLLILLAPVLATHDPGIQELGNRLAAPSAQHWLGTDELGRDVWSRLLYGGRITLGMVVAVVLLVAPLGLLVGCVAGYAGGIWDRLLMRVTDVFLAFPRLILALAFVAAMRPGVESAVIAIALTAWPPYARLARAETLTIRRTDYVAAARMTGASHARIVLRHVMPMCMPSLVVRVTLDMSSIILTAAGLGFLGLGAQPPLPEWGTMIATARRFILEQWWVALMPGIAIFAASLAFNLLGDGLRDVLDPKQR</sequence>
<dbReference type="GO" id="GO:0015833">
    <property type="term" value="P:peptide transport"/>
    <property type="evidence" value="ECO:0007669"/>
    <property type="project" value="UniProtKB-KW"/>
</dbReference>
<dbReference type="PANTHER" id="PTHR43386:SF1">
    <property type="entry name" value="D,D-DIPEPTIDE TRANSPORT SYSTEM PERMEASE PROTEIN DDPC-RELATED"/>
    <property type="match status" value="1"/>
</dbReference>
<reference evidence="12 13" key="1">
    <citation type="submission" date="2016-11" db="EMBL/GenBank/DDBJ databases">
        <authorList>
            <person name="Jaros S."/>
            <person name="Januszkiewicz K."/>
            <person name="Wedrychowicz H."/>
        </authorList>
    </citation>
    <scope>NUCLEOTIDE SEQUENCE [LARGE SCALE GENOMIC DNA]</scope>
    <source>
        <strain evidence="12 13">DSM 14916</strain>
    </source>
</reference>
<accession>A0A1M6Q241</accession>
<dbReference type="Gene3D" id="1.10.3720.10">
    <property type="entry name" value="MetI-like"/>
    <property type="match status" value="1"/>
</dbReference>
<evidence type="ECO:0000259" key="11">
    <source>
        <dbReference type="PROSITE" id="PS50928"/>
    </source>
</evidence>
<evidence type="ECO:0000256" key="2">
    <source>
        <dbReference type="ARBA" id="ARBA00022448"/>
    </source>
</evidence>
<dbReference type="InterPro" id="IPR025966">
    <property type="entry name" value="OppC_N"/>
</dbReference>
<keyword evidence="6" id="KW-0653">Protein transport</keyword>
<dbReference type="GO" id="GO:0005886">
    <property type="term" value="C:plasma membrane"/>
    <property type="evidence" value="ECO:0007669"/>
    <property type="project" value="UniProtKB-SubCell"/>
</dbReference>
<evidence type="ECO:0000256" key="10">
    <source>
        <dbReference type="SAM" id="MobiDB-lite"/>
    </source>
</evidence>
<gene>
    <name evidence="12" type="ORF">SAMN02745194_04284</name>
</gene>
<dbReference type="Pfam" id="PF00528">
    <property type="entry name" value="BPD_transp_1"/>
    <property type="match status" value="1"/>
</dbReference>
<keyword evidence="5" id="KW-0571">Peptide transport</keyword>
<organism evidence="12 13">
    <name type="scientific">Muricoccus roseus</name>
    <dbReference type="NCBI Taxonomy" id="198092"/>
    <lineage>
        <taxon>Bacteria</taxon>
        <taxon>Pseudomonadati</taxon>
        <taxon>Pseudomonadota</taxon>
        <taxon>Alphaproteobacteria</taxon>
        <taxon>Acetobacterales</taxon>
        <taxon>Roseomonadaceae</taxon>
        <taxon>Muricoccus</taxon>
    </lineage>
</organism>
<keyword evidence="13" id="KW-1185">Reference proteome</keyword>
<feature type="transmembrane region" description="Helical" evidence="9">
    <location>
        <begin position="261"/>
        <end position="287"/>
    </location>
</feature>
<keyword evidence="8 9" id="KW-0472">Membrane</keyword>
<comment type="subcellular location">
    <subcellularLocation>
        <location evidence="1 9">Cell membrane</location>
        <topology evidence="1 9">Multi-pass membrane protein</topology>
    </subcellularLocation>
</comment>
<dbReference type="InterPro" id="IPR035906">
    <property type="entry name" value="MetI-like_sf"/>
</dbReference>
<dbReference type="AlphaFoldDB" id="A0A1M6Q241"/>
<feature type="domain" description="ABC transmembrane type-1" evidence="11">
    <location>
        <begin position="140"/>
        <end position="329"/>
    </location>
</feature>